<evidence type="ECO:0000313" key="3">
    <source>
        <dbReference type="Proteomes" id="UP000027238"/>
    </source>
</evidence>
<organism evidence="2 3">
    <name type="scientific">Colletotrichum sublineola</name>
    <name type="common">Sorghum anthracnose fungus</name>
    <dbReference type="NCBI Taxonomy" id="1173701"/>
    <lineage>
        <taxon>Eukaryota</taxon>
        <taxon>Fungi</taxon>
        <taxon>Dikarya</taxon>
        <taxon>Ascomycota</taxon>
        <taxon>Pezizomycotina</taxon>
        <taxon>Sordariomycetes</taxon>
        <taxon>Hypocreomycetidae</taxon>
        <taxon>Glomerellales</taxon>
        <taxon>Glomerellaceae</taxon>
        <taxon>Colletotrichum</taxon>
        <taxon>Colletotrichum graminicola species complex</taxon>
    </lineage>
</organism>
<feature type="compositionally biased region" description="Basic residues" evidence="1">
    <location>
        <begin position="1001"/>
        <end position="1011"/>
    </location>
</feature>
<dbReference type="STRING" id="1173701.A0A066X1K3"/>
<dbReference type="Proteomes" id="UP000027238">
    <property type="component" value="Unassembled WGS sequence"/>
</dbReference>
<comment type="caution">
    <text evidence="2">The sequence shown here is derived from an EMBL/GenBank/DDBJ whole genome shotgun (WGS) entry which is preliminary data.</text>
</comment>
<feature type="region of interest" description="Disordered" evidence="1">
    <location>
        <begin position="894"/>
        <end position="1016"/>
    </location>
</feature>
<protein>
    <recommendedName>
        <fullName evidence="4">Polyprotein</fullName>
    </recommendedName>
</protein>
<name>A0A066X1K3_COLSU</name>
<feature type="region of interest" description="Disordered" evidence="1">
    <location>
        <begin position="378"/>
        <end position="437"/>
    </location>
</feature>
<accession>A0A066X1K3</accession>
<evidence type="ECO:0000256" key="1">
    <source>
        <dbReference type="SAM" id="MobiDB-lite"/>
    </source>
</evidence>
<feature type="compositionally biased region" description="Basic and acidic residues" evidence="1">
    <location>
        <begin position="940"/>
        <end position="950"/>
    </location>
</feature>
<reference evidence="3" key="1">
    <citation type="journal article" date="2014" name="Genome Announc.">
        <title>Draft genome sequence of Colletotrichum sublineola, a destructive pathogen of cultivated sorghum.</title>
        <authorList>
            <person name="Baroncelli R."/>
            <person name="Sanz-Martin J.M."/>
            <person name="Rech G.E."/>
            <person name="Sukno S.A."/>
            <person name="Thon M.R."/>
        </authorList>
    </citation>
    <scope>NUCLEOTIDE SEQUENCE [LARGE SCALE GENOMIC DNA]</scope>
    <source>
        <strain evidence="3">TX430BB</strain>
    </source>
</reference>
<dbReference type="HOGENOM" id="CLU_002055_0_0_1"/>
<dbReference type="OrthoDB" id="5242358at2759"/>
<feature type="compositionally biased region" description="Low complexity" evidence="1">
    <location>
        <begin position="964"/>
        <end position="975"/>
    </location>
</feature>
<proteinExistence type="predicted"/>
<dbReference type="EMBL" id="JMSE01001295">
    <property type="protein sequence ID" value="KDN62827.1"/>
    <property type="molecule type" value="Genomic_DNA"/>
</dbReference>
<dbReference type="eggNOG" id="KOG0017">
    <property type="taxonomic scope" value="Eukaryota"/>
</dbReference>
<dbReference type="OMA" id="WELENTW"/>
<feature type="compositionally biased region" description="Polar residues" evidence="1">
    <location>
        <begin position="79"/>
        <end position="88"/>
    </location>
</feature>
<gene>
    <name evidence="2" type="ORF">CSUB01_10394</name>
</gene>
<feature type="compositionally biased region" description="Polar residues" evidence="1">
    <location>
        <begin position="407"/>
        <end position="421"/>
    </location>
</feature>
<feature type="compositionally biased region" description="Polar residues" evidence="1">
    <location>
        <begin position="897"/>
        <end position="920"/>
    </location>
</feature>
<evidence type="ECO:0008006" key="4">
    <source>
        <dbReference type="Google" id="ProtNLM"/>
    </source>
</evidence>
<keyword evidence="3" id="KW-1185">Reference proteome</keyword>
<sequence length="1433" mass="160731">MGIYVDVSGCRASTDSGGADPDHASKFFTFANARANGPFPYFLPLPVGTTISDGNAHGSTISNSNAHGSIHFRHHKVASSKQSTSDTTPLDIRSSDQDDFEGWTEEDFVATHRDTLTGFRNHLLRRGIFINTTRGGRIAPRVYAAISAPEAPKWTKEQVIANIGKTNDFKTRANNPNFIRNIIGLSPGTPPLRQLTDLVKIYPEELKYGGGAYKSIKSKLAIFQDHYFKAGIPQDQFASTFFIILKGAAADFYANHLYNPSHTLNFHTIVTMLKGNFKTEETYQACLTELQRTTFASTIRNNPNKSKPEALKILIQQVNTLLQSVTRIGTPSDAALRNQLLNSYRGVEEYALALFNPAPTFASVYSQLRSTVSNAAEIKQQQQHIPRQYPTDTDRTYNSQHGRHRYNPSNHNNRDYANNGPQRPFNRDQRQRNTSSKKCYVCGKPGCWSTKHSKDERQQSYRRYKDQYPTEGSIEAFQQFVADFKGYKPFESDNKNDNHADHNNKLSTTFFTSTTFFNSTAVDSPSVFSKLRNQATTHFITKEDLQGDQDKDAQPTADIFTINNQYSATTFQGIMPDSGATEHSTAGYQQYLALHKLFRGDLPLDTGRAREARIRFSNGIYFISKGTINIATPLGTLTFHVMPSNTPFLLYLTDIDRQRIKFNNLTNQLIQGNTIVPSIAWHHLTNAKLRQVHRRFGHPSVQRLHKVLQQSGNKVEISALRKIARVYHQCQLNAAAPGRFKFSLQDNNYNFNHKIIVNMIDVYLSLPDWIVIDAGLNFHAAEFKQSTRALSIHVKEVPIKAHNSISKVKRYHTPLRRAYKIFRNEGESPTIALQLAVKAINNTAGPDGLIPTLLVFRAYPQIADSSPPSPSITKRAETVKKAIEAVRQIHAKRQVNKAITTRNSPDTSKTATLPLQSPVQCTVEFPRGPRTFRSTIIKPYHHEEPKDRKGNAASKAANKRPPENNDNNNKGPTPSNDKEEDKLATTPTKKVLDTIIMRAPPPRRRPGRPRKYNTNFLNKTGLGATLEESDLLLAINLRKKGIITTPGKPFKHAVKLKINTLIARGVFQFVKYDEHLHAGQQIFKAHIVNKEAILTQSPTIQQASQRLILTLAPSLLLKPGFVVWLQDITQAYTQSATPLNRTILTRLPKQIQHRYPKGTIIQVIKPLYGITEAGTHWMQTDNTIRLSDKSFSAHEVEELAKATFTTKEKQILSINNPLAFNSGIVTLTANSKIILKQKGQGKKLRPVDLTANRPAADGSFANNKDITSQLGFLITLANKITSRCPDNSNEFTITRNIVHFSSTKCKRVTRSILASEVYSMVAGADMAYAISTTLKMVTDRMGLPPIPTILCTDSYSLYECLVKLGTTKEKRLMIDIMALRQSYERREVHEVRWIRGTDNPADGFTKATPNKALEELVGSGRVKIGMEGWVSRT</sequence>
<feature type="region of interest" description="Disordered" evidence="1">
    <location>
        <begin position="76"/>
        <end position="97"/>
    </location>
</feature>
<evidence type="ECO:0000313" key="2">
    <source>
        <dbReference type="EMBL" id="KDN62827.1"/>
    </source>
</evidence>